<keyword evidence="3" id="KW-1185">Reference proteome</keyword>
<evidence type="ECO:0000259" key="1">
    <source>
        <dbReference type="Pfam" id="PF13524"/>
    </source>
</evidence>
<organism evidence="2 3">
    <name type="scientific">Deinococcus budaensis</name>
    <dbReference type="NCBI Taxonomy" id="1665626"/>
    <lineage>
        <taxon>Bacteria</taxon>
        <taxon>Thermotogati</taxon>
        <taxon>Deinococcota</taxon>
        <taxon>Deinococci</taxon>
        <taxon>Deinococcales</taxon>
        <taxon>Deinococcaceae</taxon>
        <taxon>Deinococcus</taxon>
    </lineage>
</organism>
<comment type="caution">
    <text evidence="2">The sequence shown here is derived from an EMBL/GenBank/DDBJ whole genome shotgun (WGS) entry which is preliminary data.</text>
</comment>
<feature type="domain" description="Spore protein YkvP/CgeB glycosyl transferase-like" evidence="1">
    <location>
        <begin position="178"/>
        <end position="308"/>
    </location>
</feature>
<proteinExistence type="predicted"/>
<name>A0A7W8GG26_9DEIO</name>
<reference evidence="2 3" key="1">
    <citation type="submission" date="2020-08" db="EMBL/GenBank/DDBJ databases">
        <title>Genomic Encyclopedia of Type Strains, Phase IV (KMG-IV): sequencing the most valuable type-strain genomes for metagenomic binning, comparative biology and taxonomic classification.</title>
        <authorList>
            <person name="Goeker M."/>
        </authorList>
    </citation>
    <scope>NUCLEOTIDE SEQUENCE [LARGE SCALE GENOMIC DNA]</scope>
    <source>
        <strain evidence="2 3">DSM 101791</strain>
    </source>
</reference>
<dbReference type="Pfam" id="PF13524">
    <property type="entry name" value="Glyco_trans_1_2"/>
    <property type="match status" value="1"/>
</dbReference>
<dbReference type="RefSeq" id="WP_184029106.1">
    <property type="nucleotide sequence ID" value="NZ_JACHFN010000007.1"/>
</dbReference>
<dbReference type="InterPro" id="IPR055259">
    <property type="entry name" value="YkvP/CgeB_Glyco_trans-like"/>
</dbReference>
<evidence type="ECO:0000313" key="3">
    <source>
        <dbReference type="Proteomes" id="UP000525389"/>
    </source>
</evidence>
<sequence>MKILCLFSEFQYGRPELGTGIEYAALMPALERLGHQVIHFETWHKAAHADFLELNFRLLEVVERERPEVIFAVQVHYEVWTEVLDLLRARGDTVLINWTTDDSWKYWQFSRFIAPHYHAISTTYPDKVEAYHRDDHFNVWLTQWAAAAQTLQPPLPAAECTYAVSFVGAAHGDRQERVAALAQRGIHVECFGHGWPSGPVEASAIPEIMRRSVISLNFANSMGANQIKARTFEVPGAGGFLLTDPAAGLERYYRIGEEIDVFTSLDDLGDKIRHYLAHPEERDTIARAGFERTATEHTYDARLRELLAFAFQQFGEAADRPAPRVVDSGHLARLHSRGPVIKTVRAAALAGARRIWGPDKGPRAARRLAFELSWRLAGARTYSAAGLPGRLFYEES</sequence>
<protein>
    <submittedName>
        <fullName evidence="2">Spore maturation protein CgeB</fullName>
    </submittedName>
</protein>
<dbReference type="EMBL" id="JACHFN010000007">
    <property type="protein sequence ID" value="MBB5234808.1"/>
    <property type="molecule type" value="Genomic_DNA"/>
</dbReference>
<accession>A0A7W8GG26</accession>
<evidence type="ECO:0000313" key="2">
    <source>
        <dbReference type="EMBL" id="MBB5234808.1"/>
    </source>
</evidence>
<dbReference type="AlphaFoldDB" id="A0A7W8GG26"/>
<gene>
    <name evidence="2" type="ORF">HNQ09_002251</name>
</gene>
<dbReference type="Proteomes" id="UP000525389">
    <property type="component" value="Unassembled WGS sequence"/>
</dbReference>